<dbReference type="Proteomes" id="UP001148786">
    <property type="component" value="Unassembled WGS sequence"/>
</dbReference>
<evidence type="ECO:0008006" key="3">
    <source>
        <dbReference type="Google" id="ProtNLM"/>
    </source>
</evidence>
<dbReference type="AlphaFoldDB" id="A0A9W8MRV5"/>
<dbReference type="InterPro" id="IPR036047">
    <property type="entry name" value="F-box-like_dom_sf"/>
</dbReference>
<dbReference type="OrthoDB" id="3069184at2759"/>
<reference evidence="1" key="1">
    <citation type="submission" date="2022-07" db="EMBL/GenBank/DDBJ databases">
        <title>Genome Sequence of Agrocybe chaxingu.</title>
        <authorList>
            <person name="Buettner E."/>
        </authorList>
    </citation>
    <scope>NUCLEOTIDE SEQUENCE</scope>
    <source>
        <strain evidence="1">MP-N11</strain>
    </source>
</reference>
<dbReference type="EMBL" id="JANKHO010001457">
    <property type="protein sequence ID" value="KAJ3501301.1"/>
    <property type="molecule type" value="Genomic_DNA"/>
</dbReference>
<keyword evidence="2" id="KW-1185">Reference proteome</keyword>
<organism evidence="1 2">
    <name type="scientific">Agrocybe chaxingu</name>
    <dbReference type="NCBI Taxonomy" id="84603"/>
    <lineage>
        <taxon>Eukaryota</taxon>
        <taxon>Fungi</taxon>
        <taxon>Dikarya</taxon>
        <taxon>Basidiomycota</taxon>
        <taxon>Agaricomycotina</taxon>
        <taxon>Agaricomycetes</taxon>
        <taxon>Agaricomycetidae</taxon>
        <taxon>Agaricales</taxon>
        <taxon>Agaricineae</taxon>
        <taxon>Strophariaceae</taxon>
        <taxon>Agrocybe</taxon>
    </lineage>
</organism>
<dbReference type="SUPFAM" id="SSF81383">
    <property type="entry name" value="F-box domain"/>
    <property type="match status" value="1"/>
</dbReference>
<name>A0A9W8MRV5_9AGAR</name>
<proteinExistence type="predicted"/>
<sequence>MPSLLPQEILREIICHLHNDKYALKRCSLASPSFTAVCQSRLFSKVILRRGTASNFKQVLNTSPHIAGYVACLEIFDTDRAVEGSKKEWVSKDDALAPCLLQLTRLKALIITYRTDDKASQWPADLQQCLEKTMKIPSLVCLELTGYPLTLLEQGGAGLKHLALRSPSSRFSDTKSPWLSIADTAAARVQPLSLALDSEDQGIESLICLALKLDLSKLKRLGVNASLGNDHDAVAQLLQVCAGTLEELIFYPCYSGQQAVYPKKFYPDPINLSILTSLRRLTIHVDMFEDRKMNNYYDSFPWLLSFLSRLANSSTNNTGAGHLLEELNIHVSYDNTGQTHSSYICTPELPDIDSWWRMARLLAASSFPNLQKVTFELSSWDESASLVLEDLREAGYISSLREGLEVRLFEGNDLEFKSHTLFAPDANHEWAGYRL</sequence>
<comment type="caution">
    <text evidence="1">The sequence shown here is derived from an EMBL/GenBank/DDBJ whole genome shotgun (WGS) entry which is preliminary data.</text>
</comment>
<evidence type="ECO:0000313" key="2">
    <source>
        <dbReference type="Proteomes" id="UP001148786"/>
    </source>
</evidence>
<evidence type="ECO:0000313" key="1">
    <source>
        <dbReference type="EMBL" id="KAJ3501301.1"/>
    </source>
</evidence>
<gene>
    <name evidence="1" type="ORF">NLJ89_g9399</name>
</gene>
<accession>A0A9W8MRV5</accession>
<protein>
    <recommendedName>
        <fullName evidence="3">F-box domain-containing protein</fullName>
    </recommendedName>
</protein>